<dbReference type="Proteomes" id="UP000195787">
    <property type="component" value="Unassembled WGS sequence"/>
</dbReference>
<feature type="region of interest" description="Disordered" evidence="1">
    <location>
        <begin position="77"/>
        <end position="109"/>
    </location>
</feature>
<dbReference type="EMBL" id="FUHU01000043">
    <property type="protein sequence ID" value="SJM65516.1"/>
    <property type="molecule type" value="Genomic_DNA"/>
</dbReference>
<name>A0A1R4GBH9_9MICO</name>
<dbReference type="Gene3D" id="3.40.50.980">
    <property type="match status" value="1"/>
</dbReference>
<gene>
    <name evidence="2" type="ORF">CZ674_10545</name>
</gene>
<evidence type="ECO:0000313" key="3">
    <source>
        <dbReference type="Proteomes" id="UP000195787"/>
    </source>
</evidence>
<evidence type="ECO:0000313" key="2">
    <source>
        <dbReference type="EMBL" id="SJM65516.1"/>
    </source>
</evidence>
<proteinExistence type="predicted"/>
<protein>
    <submittedName>
        <fullName evidence="2">Non-ribosomal peptide synthetase</fullName>
    </submittedName>
</protein>
<evidence type="ECO:0000256" key="1">
    <source>
        <dbReference type="SAM" id="MobiDB-lite"/>
    </source>
</evidence>
<dbReference type="SUPFAM" id="SSF56801">
    <property type="entry name" value="Acetyl-CoA synthetase-like"/>
    <property type="match status" value="1"/>
</dbReference>
<reference evidence="2 3" key="1">
    <citation type="submission" date="2017-02" db="EMBL/GenBank/DDBJ databases">
        <authorList>
            <person name="Peterson S.W."/>
        </authorList>
    </citation>
    <scope>NUCLEOTIDE SEQUENCE [LARGE SCALE GENOMIC DNA]</scope>
    <source>
        <strain evidence="2 3">LMG 22410</strain>
    </source>
</reference>
<sequence length="109" mass="11195">MTAERTLIDILRASAAAHPDASAIDDGSEALSYVQLLEAVDAKADELRSKGVRPGDRDERARLVFGEAKVAGIIGNDGCVASNKGESDSQPDTADPTARDGVASVTLGG</sequence>
<accession>A0A1R4GBH9</accession>
<keyword evidence="3" id="KW-1185">Reference proteome</keyword>
<dbReference type="AlphaFoldDB" id="A0A1R4GBH9"/>
<organism evidence="2 3">
    <name type="scientific">Agrococcus casei LMG 22410</name>
    <dbReference type="NCBI Taxonomy" id="1255656"/>
    <lineage>
        <taxon>Bacteria</taxon>
        <taxon>Bacillati</taxon>
        <taxon>Actinomycetota</taxon>
        <taxon>Actinomycetes</taxon>
        <taxon>Micrococcales</taxon>
        <taxon>Microbacteriaceae</taxon>
        <taxon>Agrococcus</taxon>
    </lineage>
</organism>